<dbReference type="AlphaFoldDB" id="A0A137NXC2"/>
<feature type="chain" id="PRO_5007294232" evidence="1">
    <location>
        <begin position="17"/>
        <end position="166"/>
    </location>
</feature>
<dbReference type="Proteomes" id="UP000070444">
    <property type="component" value="Unassembled WGS sequence"/>
</dbReference>
<evidence type="ECO:0000313" key="3">
    <source>
        <dbReference type="Proteomes" id="UP000070444"/>
    </source>
</evidence>
<evidence type="ECO:0000256" key="1">
    <source>
        <dbReference type="SAM" id="SignalP"/>
    </source>
</evidence>
<protein>
    <submittedName>
        <fullName evidence="2">Uncharacterized protein</fullName>
    </submittedName>
</protein>
<dbReference type="EMBL" id="KQ964645">
    <property type="protein sequence ID" value="KXN67304.1"/>
    <property type="molecule type" value="Genomic_DNA"/>
</dbReference>
<gene>
    <name evidence="2" type="ORF">CONCODRAFT_10647</name>
</gene>
<sequence length="166" mass="18739">MKPIIFVISFLTPILCQLFPGVYYFQPVDFPNSELTISSENTSTNHLDFITTDLIFLSGISSLSRWIIKSETAQTQSIPKYFIQNYKTKQYLSSSGQNVTLSIDTPFAWVISGSGPNFQVICKIGEGGEYYCITVEQKGLLSSDLNMKLERLDQGIDQFWTAHKLT</sequence>
<accession>A0A137NXC2</accession>
<evidence type="ECO:0000313" key="2">
    <source>
        <dbReference type="EMBL" id="KXN67304.1"/>
    </source>
</evidence>
<keyword evidence="1" id="KW-0732">Signal</keyword>
<reference evidence="2 3" key="1">
    <citation type="journal article" date="2015" name="Genome Biol. Evol.">
        <title>Phylogenomic analyses indicate that early fungi evolved digesting cell walls of algal ancestors of land plants.</title>
        <authorList>
            <person name="Chang Y."/>
            <person name="Wang S."/>
            <person name="Sekimoto S."/>
            <person name="Aerts A.L."/>
            <person name="Choi C."/>
            <person name="Clum A."/>
            <person name="LaButti K.M."/>
            <person name="Lindquist E.A."/>
            <person name="Yee Ngan C."/>
            <person name="Ohm R.A."/>
            <person name="Salamov A.A."/>
            <person name="Grigoriev I.V."/>
            <person name="Spatafora J.W."/>
            <person name="Berbee M.L."/>
        </authorList>
    </citation>
    <scope>NUCLEOTIDE SEQUENCE [LARGE SCALE GENOMIC DNA]</scope>
    <source>
        <strain evidence="2 3">NRRL 28638</strain>
    </source>
</reference>
<name>A0A137NXC2_CONC2</name>
<organism evidence="2 3">
    <name type="scientific">Conidiobolus coronatus (strain ATCC 28846 / CBS 209.66 / NRRL 28638)</name>
    <name type="common">Delacroixia coronata</name>
    <dbReference type="NCBI Taxonomy" id="796925"/>
    <lineage>
        <taxon>Eukaryota</taxon>
        <taxon>Fungi</taxon>
        <taxon>Fungi incertae sedis</taxon>
        <taxon>Zoopagomycota</taxon>
        <taxon>Entomophthoromycotina</taxon>
        <taxon>Entomophthoromycetes</taxon>
        <taxon>Entomophthorales</taxon>
        <taxon>Ancylistaceae</taxon>
        <taxon>Conidiobolus</taxon>
    </lineage>
</organism>
<feature type="signal peptide" evidence="1">
    <location>
        <begin position="1"/>
        <end position="16"/>
    </location>
</feature>
<keyword evidence="3" id="KW-1185">Reference proteome</keyword>
<proteinExistence type="predicted"/>